<gene>
    <name evidence="4" type="ORF">LHYA1_G008419</name>
</gene>
<dbReference type="Gene3D" id="2.60.120.1160">
    <property type="match status" value="1"/>
</dbReference>
<feature type="region of interest" description="Disordered" evidence="1">
    <location>
        <begin position="303"/>
        <end position="326"/>
    </location>
</feature>
<evidence type="ECO:0000256" key="2">
    <source>
        <dbReference type="SAM" id="SignalP"/>
    </source>
</evidence>
<feature type="signal peptide" evidence="2">
    <location>
        <begin position="1"/>
        <end position="16"/>
    </location>
</feature>
<protein>
    <recommendedName>
        <fullName evidence="3">Glycoside hydrolase 131 catalytic N-terminal domain-containing protein</fullName>
    </recommendedName>
</protein>
<dbReference type="PANTHER" id="PTHR34612:SF6">
    <property type="entry name" value="GLYCOSIDE HYDROLASE 131 CATALYTIC N-TERMINAL DOMAIN-CONTAINING PROTEIN"/>
    <property type="match status" value="1"/>
</dbReference>
<feature type="compositionally biased region" description="Acidic residues" evidence="1">
    <location>
        <begin position="316"/>
        <end position="326"/>
    </location>
</feature>
<keyword evidence="2" id="KW-0732">Signal</keyword>
<dbReference type="Proteomes" id="UP000431533">
    <property type="component" value="Unassembled WGS sequence"/>
</dbReference>
<proteinExistence type="predicted"/>
<keyword evidence="5" id="KW-1185">Reference proteome</keyword>
<sequence length="326" mass="35118">MFRYLSLFVFARLALGGAILWDGRFNDMTSSSELDSWSWSNQVGPYQYYIHGSENATSYVNLDPAFKNPADTVSTQGVKITLDSTSYWEGQTMRRTELIPQTSAAINSGKVYYHFSLQRTDTNAPSEFREHQIAFFESHFTEMKSGWQSGASGTSDPLLRWDVSSSTEWNTTWEAGVWHNIAYGIDFSAGSVEFYHSTGADDLVLTHSAVTVSASSNGKDWHLGVLELPRDGYADATEDIYFSGVYVESGDLTTSVSGGAANSSSTSSSSSSSIDIGTVTTLSTAVASAASSTTASIAPIITSSAIEAAATPTPSEPEDDNDDDCE</sequence>
<evidence type="ECO:0000313" key="5">
    <source>
        <dbReference type="Proteomes" id="UP000431533"/>
    </source>
</evidence>
<evidence type="ECO:0000313" key="4">
    <source>
        <dbReference type="EMBL" id="TVY22518.1"/>
    </source>
</evidence>
<dbReference type="AlphaFoldDB" id="A0A8H8QTT5"/>
<evidence type="ECO:0000259" key="3">
    <source>
        <dbReference type="Pfam" id="PF18271"/>
    </source>
</evidence>
<dbReference type="Pfam" id="PF18271">
    <property type="entry name" value="GH131_N"/>
    <property type="match status" value="1"/>
</dbReference>
<accession>A0A8H8QTT5</accession>
<dbReference type="RefSeq" id="XP_031001306.1">
    <property type="nucleotide sequence ID" value="XM_031153339.1"/>
</dbReference>
<reference evidence="4 5" key="1">
    <citation type="submission" date="2018-05" db="EMBL/GenBank/DDBJ databases">
        <title>Genome sequencing and assembly of the regulated plant pathogen Lachnellula willkommii and related sister species for the development of diagnostic species identification markers.</title>
        <authorList>
            <person name="Giroux E."/>
            <person name="Bilodeau G."/>
        </authorList>
    </citation>
    <scope>NUCLEOTIDE SEQUENCE [LARGE SCALE GENOMIC DNA]</scope>
    <source>
        <strain evidence="4 5">CBS 185.66</strain>
    </source>
</reference>
<dbReference type="InterPro" id="IPR041524">
    <property type="entry name" value="GH131_N"/>
</dbReference>
<dbReference type="EMBL" id="QGMH01000259">
    <property type="protein sequence ID" value="TVY22518.1"/>
    <property type="molecule type" value="Genomic_DNA"/>
</dbReference>
<dbReference type="PANTHER" id="PTHR34612">
    <property type="entry name" value="GH131_N DOMAIN-CONTAINING PROTEIN"/>
    <property type="match status" value="1"/>
</dbReference>
<feature type="domain" description="Glycoside hydrolase 131 catalytic N-terminal" evidence="3">
    <location>
        <begin position="19"/>
        <end position="251"/>
    </location>
</feature>
<dbReference type="OrthoDB" id="120072at2759"/>
<feature type="compositionally biased region" description="Low complexity" evidence="1">
    <location>
        <begin position="303"/>
        <end position="313"/>
    </location>
</feature>
<feature type="chain" id="PRO_5034932066" description="Glycoside hydrolase 131 catalytic N-terminal domain-containing protein" evidence="2">
    <location>
        <begin position="17"/>
        <end position="326"/>
    </location>
</feature>
<dbReference type="GeneID" id="41988617"/>
<comment type="caution">
    <text evidence="4">The sequence shown here is derived from an EMBL/GenBank/DDBJ whole genome shotgun (WGS) entry which is preliminary data.</text>
</comment>
<name>A0A8H8QTT5_9HELO</name>
<organism evidence="4 5">
    <name type="scientific">Lachnellula hyalina</name>
    <dbReference type="NCBI Taxonomy" id="1316788"/>
    <lineage>
        <taxon>Eukaryota</taxon>
        <taxon>Fungi</taxon>
        <taxon>Dikarya</taxon>
        <taxon>Ascomycota</taxon>
        <taxon>Pezizomycotina</taxon>
        <taxon>Leotiomycetes</taxon>
        <taxon>Helotiales</taxon>
        <taxon>Lachnaceae</taxon>
        <taxon>Lachnellula</taxon>
    </lineage>
</organism>
<evidence type="ECO:0000256" key="1">
    <source>
        <dbReference type="SAM" id="MobiDB-lite"/>
    </source>
</evidence>